<dbReference type="EMBL" id="JAMRXG010000005">
    <property type="protein sequence ID" value="MCM6774390.1"/>
    <property type="molecule type" value="Genomic_DNA"/>
</dbReference>
<name>A0A9X2E7P7_9NOCA</name>
<evidence type="ECO:0000313" key="3">
    <source>
        <dbReference type="Proteomes" id="UP001139157"/>
    </source>
</evidence>
<dbReference type="Gene3D" id="3.40.30.10">
    <property type="entry name" value="Glutaredoxin"/>
    <property type="match status" value="1"/>
</dbReference>
<dbReference type="AlphaFoldDB" id="A0A9X2E7P7"/>
<dbReference type="SUPFAM" id="SSF52833">
    <property type="entry name" value="Thioredoxin-like"/>
    <property type="match status" value="1"/>
</dbReference>
<keyword evidence="3" id="KW-1185">Reference proteome</keyword>
<evidence type="ECO:0000313" key="2">
    <source>
        <dbReference type="EMBL" id="MCM6774390.1"/>
    </source>
</evidence>
<dbReference type="InterPro" id="IPR036249">
    <property type="entry name" value="Thioredoxin-like_sf"/>
</dbReference>
<dbReference type="PROSITE" id="PS51354">
    <property type="entry name" value="GLUTAREDOXIN_2"/>
    <property type="match status" value="1"/>
</dbReference>
<evidence type="ECO:0000259" key="1">
    <source>
        <dbReference type="Pfam" id="PF00462"/>
    </source>
</evidence>
<dbReference type="InterPro" id="IPR002109">
    <property type="entry name" value="Glutaredoxin"/>
</dbReference>
<dbReference type="GO" id="GO:0045454">
    <property type="term" value="P:cell redox homeostasis"/>
    <property type="evidence" value="ECO:0007669"/>
    <property type="project" value="TreeGrafter"/>
</dbReference>
<dbReference type="PANTHER" id="PTHR34386:SF1">
    <property type="entry name" value="GLUTAREDOXIN-LIKE PROTEIN NRDH"/>
    <property type="match status" value="1"/>
</dbReference>
<dbReference type="CDD" id="cd02976">
    <property type="entry name" value="NrdH"/>
    <property type="match status" value="1"/>
</dbReference>
<sequence length="80" mass="9133">MNEEQITVYWRWWCTYCLRLGFALRRAGIRFHKIDITRDEAAAADLRTLTGGDEITPTVLVRGRVLINPSVAEIRKALSG</sequence>
<accession>A0A9X2E7P7</accession>
<dbReference type="Proteomes" id="UP001139157">
    <property type="component" value="Unassembled WGS sequence"/>
</dbReference>
<gene>
    <name evidence="2" type="ORF">NDR86_12975</name>
</gene>
<dbReference type="RefSeq" id="WP_251911946.1">
    <property type="nucleotide sequence ID" value="NZ_JAMRXG010000005.1"/>
</dbReference>
<dbReference type="InterPro" id="IPR051548">
    <property type="entry name" value="Grx-like_ET"/>
</dbReference>
<comment type="caution">
    <text evidence="2">The sequence shown here is derived from an EMBL/GenBank/DDBJ whole genome shotgun (WGS) entry which is preliminary data.</text>
</comment>
<reference evidence="2" key="1">
    <citation type="submission" date="2022-06" db="EMBL/GenBank/DDBJ databases">
        <title>Novel species in genus nocardia.</title>
        <authorList>
            <person name="Li F."/>
        </authorList>
    </citation>
    <scope>NUCLEOTIDE SEQUENCE</scope>
    <source>
        <strain evidence="2">CDC141</strain>
    </source>
</reference>
<dbReference type="PANTHER" id="PTHR34386">
    <property type="entry name" value="GLUTAREDOXIN"/>
    <property type="match status" value="1"/>
</dbReference>
<dbReference type="GO" id="GO:0009055">
    <property type="term" value="F:electron transfer activity"/>
    <property type="evidence" value="ECO:0007669"/>
    <property type="project" value="TreeGrafter"/>
</dbReference>
<organism evidence="2 3">
    <name type="scientific">Nocardia pulmonis</name>
    <dbReference type="NCBI Taxonomy" id="2951408"/>
    <lineage>
        <taxon>Bacteria</taxon>
        <taxon>Bacillati</taxon>
        <taxon>Actinomycetota</taxon>
        <taxon>Actinomycetes</taxon>
        <taxon>Mycobacteriales</taxon>
        <taxon>Nocardiaceae</taxon>
        <taxon>Nocardia</taxon>
    </lineage>
</organism>
<proteinExistence type="predicted"/>
<dbReference type="Pfam" id="PF00462">
    <property type="entry name" value="Glutaredoxin"/>
    <property type="match status" value="1"/>
</dbReference>
<feature type="domain" description="Glutaredoxin" evidence="1">
    <location>
        <begin position="6"/>
        <end position="65"/>
    </location>
</feature>
<protein>
    <submittedName>
        <fullName evidence="2">NrdH-redoxin</fullName>
    </submittedName>
</protein>